<dbReference type="Gene3D" id="3.40.1280.10">
    <property type="match status" value="1"/>
</dbReference>
<dbReference type="GeneID" id="108741184"/>
<keyword evidence="1" id="KW-0489">Methyltransferase</keyword>
<dbReference type="GO" id="GO:0030488">
    <property type="term" value="P:tRNA methylation"/>
    <property type="evidence" value="ECO:0007669"/>
    <property type="project" value="InterPro"/>
</dbReference>
<gene>
    <name evidence="5" type="primary">LOC108741184</name>
</gene>
<protein>
    <submittedName>
        <fullName evidence="5">Uncharacterized protein LOC108741184 isoform X1</fullName>
    </submittedName>
</protein>
<dbReference type="InterPro" id="IPR044748">
    <property type="entry name" value="Trm3/TARBP1_C"/>
</dbReference>
<dbReference type="InterPro" id="IPR001537">
    <property type="entry name" value="SpoU_MeTrfase"/>
</dbReference>
<dbReference type="GO" id="GO:0016423">
    <property type="term" value="F:tRNA (guanine) methyltransferase activity"/>
    <property type="evidence" value="ECO:0007669"/>
    <property type="project" value="InterPro"/>
</dbReference>
<dbReference type="PANTHER" id="PTHR12029:SF11">
    <property type="entry name" value="METHYLTRANSFERASE TARBP1-RELATED"/>
    <property type="match status" value="1"/>
</dbReference>
<accession>A0A7F5R9L4</accession>
<dbReference type="InterPro" id="IPR029026">
    <property type="entry name" value="tRNA_m1G_MTases_N"/>
</dbReference>
<reference evidence="5" key="1">
    <citation type="submission" date="2025-08" db="UniProtKB">
        <authorList>
            <consortium name="RefSeq"/>
        </authorList>
    </citation>
    <scope>IDENTIFICATION</scope>
    <source>
        <tissue evidence="5">Entire body</tissue>
    </source>
</reference>
<dbReference type="Proteomes" id="UP000192223">
    <property type="component" value="Unplaced"/>
</dbReference>
<dbReference type="InterPro" id="IPR045330">
    <property type="entry name" value="TRM3/TARBP1"/>
</dbReference>
<organism evidence="4 5">
    <name type="scientific">Agrilus planipennis</name>
    <name type="common">Emerald ash borer</name>
    <name type="synonym">Agrilus marcopoli</name>
    <dbReference type="NCBI Taxonomy" id="224129"/>
    <lineage>
        <taxon>Eukaryota</taxon>
        <taxon>Metazoa</taxon>
        <taxon>Ecdysozoa</taxon>
        <taxon>Arthropoda</taxon>
        <taxon>Hexapoda</taxon>
        <taxon>Insecta</taxon>
        <taxon>Pterygota</taxon>
        <taxon>Neoptera</taxon>
        <taxon>Endopterygota</taxon>
        <taxon>Coleoptera</taxon>
        <taxon>Polyphaga</taxon>
        <taxon>Elateriformia</taxon>
        <taxon>Buprestoidea</taxon>
        <taxon>Buprestidae</taxon>
        <taxon>Agrilinae</taxon>
        <taxon>Agrilus</taxon>
    </lineage>
</organism>
<evidence type="ECO:0000259" key="3">
    <source>
        <dbReference type="Pfam" id="PF00588"/>
    </source>
</evidence>
<dbReference type="GO" id="GO:0003723">
    <property type="term" value="F:RNA binding"/>
    <property type="evidence" value="ECO:0007669"/>
    <property type="project" value="InterPro"/>
</dbReference>
<evidence type="ECO:0000313" key="5">
    <source>
        <dbReference type="RefSeq" id="XP_025832662.1"/>
    </source>
</evidence>
<feature type="domain" description="tRNA/rRNA methyltransferase SpoU type" evidence="3">
    <location>
        <begin position="1150"/>
        <end position="1291"/>
    </location>
</feature>
<sequence length="1302" mass="151083">MELEFTELDVLHELLDETKLNEMIRESVEINKLGALLKLKSYFIMKGKHQKLTFNFEQIIEIAMINANSEIVQNALLVYSGEQQFQKLFCYLRDNIKSLTSKKNWDFFVTVFNVGLCLSKSINNKNIKNVVAKSATDIFTYVLENIAIKTCLLKEMFVNLATFTGENDITLFLLWNIILKKNDIEALSALAEFFCDNKKDLLVSLINYEEFFILFEKILYSGSEFDRKHILYFWQKVCDVIFQGKDCNCSYISFDTNNKEAIFEAWKYFFSLSEISKEKQIHLLEPALPLLSKISILHPLWLGYISNSFLVHSHKIISYQTLHYLFENKLCDNVNVFQRIVKNILLVLNDTEYSTYTLKSFALLEQFLVASADNLFRIFLKNLFEMNCAPVPFYFMCKTILHCNKALEKTEIEKLITTTEQLPNTFIRYECIFLIEKYFNKYLCENENVTLEHTINILKLSGALCNSEQIQAQIYRRFVSHKEYFIRHIHSKNDFKIINVFKNSKDIKSYIESRFQDPVSENKLPFSVAVHMMHYFPCFINMPILSNYLNFALENNVTTHDITILLSVIASTPVLSTNANSKLGIDLSLKCSYILLNETNVQSNRISLAFEILLQYYNVNAVSTEEVGLIIERWINIFKSDVKTNGNVYLCFLNLYQKEKIAKRGDDVHEFCNFCTSFLEILPYSSYPDLFSYIKILFEKGEKNYQVIFKLVEHYIKRILEINKPHIFEKALETLLDSLILNNKILLSQEFFVKNCSYVLNELMKECKKVIEVPVSISKILLKLSQQNSNELLNFSHVIMELLLYGDLLRKDQVAEFKIYYNSKNKQKQNVFVCQRNLVRINAVNILQNALGDQNSRSTFADTLALVLLDEYILYFKKRYFKNSQIHLRKQRILQALLILLPYIAFEKLHLIDTLMESLCLESNQTSVKLLIQWILIEGMSECYIDIISNKVNGASKTQPSTITSFVFILYSLACKINKEHVWGKIMKEILPWTMGAHFNLRLYAQVAFVKSFEKIKKLRYASLEQRFICAYESINQLIPQINKPFDPLELYFLESFSTTDHYTLENIYITIPRIAQVTEMEFLSISTNDFLPSELLPIQNDKKIIIDFPNNENDENADANSVTSAFPYIIQQKITPPWREEVRPNTGDLILIASLVEKVPNLGGLCRTCEIFGVKSLAIRSSCLKNKNEFLSLSMSSENWVDIIEVKVEKLYQYLLSLKNSGLAIIGAEQTSKSVKLGDFRFPKKCALLLGNEKHGIPADLLHLLDICLEIPQVGVIRSLNVHVAASIIVWEYTKQHILSN</sequence>
<dbReference type="RefSeq" id="XP_025832662.1">
    <property type="nucleotide sequence ID" value="XM_025976877.1"/>
</dbReference>
<dbReference type="SUPFAM" id="SSF75217">
    <property type="entry name" value="alpha/beta knot"/>
    <property type="match status" value="1"/>
</dbReference>
<dbReference type="InParanoid" id="A0A7F5R9L4"/>
<evidence type="ECO:0000256" key="1">
    <source>
        <dbReference type="ARBA" id="ARBA00022603"/>
    </source>
</evidence>
<dbReference type="Pfam" id="PF00588">
    <property type="entry name" value="SpoU_methylase"/>
    <property type="match status" value="1"/>
</dbReference>
<keyword evidence="4" id="KW-1185">Reference proteome</keyword>
<dbReference type="OrthoDB" id="241340at2759"/>
<evidence type="ECO:0000313" key="4">
    <source>
        <dbReference type="Proteomes" id="UP000192223"/>
    </source>
</evidence>
<dbReference type="PANTHER" id="PTHR12029">
    <property type="entry name" value="RNA METHYLTRANSFERASE"/>
    <property type="match status" value="1"/>
</dbReference>
<evidence type="ECO:0000256" key="2">
    <source>
        <dbReference type="ARBA" id="ARBA00022679"/>
    </source>
</evidence>
<dbReference type="InterPro" id="IPR029028">
    <property type="entry name" value="Alpha/beta_knot_MTases"/>
</dbReference>
<name>A0A7F5R9L4_AGRPL</name>
<proteinExistence type="predicted"/>
<keyword evidence="2" id="KW-0808">Transferase</keyword>
<dbReference type="CDD" id="cd18091">
    <property type="entry name" value="SpoU-like_TRM3-like"/>
    <property type="match status" value="1"/>
</dbReference>